<evidence type="ECO:0000256" key="2">
    <source>
        <dbReference type="SAM" id="Phobius"/>
    </source>
</evidence>
<comment type="caution">
    <text evidence="5">The sequence shown here is derived from an EMBL/GenBank/DDBJ whole genome shotgun (WGS) entry which is preliminary data.</text>
</comment>
<dbReference type="Proteomes" id="UP000638648">
    <property type="component" value="Unassembled WGS sequence"/>
</dbReference>
<sequence>MLRRSLRRSTLVVGATAGALVLFAGAASAHVTVDPSQANRGDYAKLTFRVPDESDTASTIRVRVMFPPIPSVRVKPHPGWTVSVQKSKLPKPVDVGDFTLEEAVTSITWTVAEGGGIAPGEFDEFDVSVGPLPDKPSLSFPTDQTYDDNKVVRWNQIPTAGAAEPESPAPTLTLAAAAAGGHHGTDPATSAAPTPTSPSVGAEQASAEGGSGARVTPAASASDSTARALGAAGLAVGVLGLASAGYAALVLRRRESR</sequence>
<name>A0A927N2D5_9ACTN</name>
<organism evidence="5 6">
    <name type="scientific">Actinopolymorpha pittospori</name>
    <dbReference type="NCBI Taxonomy" id="648752"/>
    <lineage>
        <taxon>Bacteria</taxon>
        <taxon>Bacillati</taxon>
        <taxon>Actinomycetota</taxon>
        <taxon>Actinomycetes</taxon>
        <taxon>Propionibacteriales</taxon>
        <taxon>Actinopolymorphaceae</taxon>
        <taxon>Actinopolymorpha</taxon>
    </lineage>
</organism>
<proteinExistence type="predicted"/>
<dbReference type="Gene3D" id="2.60.40.2230">
    <property type="entry name" value="Uncharacterised protein YcnI-like PF07987, DUF1775"/>
    <property type="match status" value="1"/>
</dbReference>
<keyword evidence="6" id="KW-1185">Reference proteome</keyword>
<evidence type="ECO:0000313" key="5">
    <source>
        <dbReference type="EMBL" id="MBE1610477.1"/>
    </source>
</evidence>
<evidence type="ECO:0000256" key="1">
    <source>
        <dbReference type="SAM" id="MobiDB-lite"/>
    </source>
</evidence>
<accession>A0A927N2D5</accession>
<keyword evidence="2" id="KW-0472">Membrane</keyword>
<dbReference type="Pfam" id="PF07987">
    <property type="entry name" value="DUF1775"/>
    <property type="match status" value="1"/>
</dbReference>
<evidence type="ECO:0000256" key="3">
    <source>
        <dbReference type="SAM" id="SignalP"/>
    </source>
</evidence>
<gene>
    <name evidence="5" type="ORF">HEB94_007325</name>
</gene>
<dbReference type="EMBL" id="JADBEM010000001">
    <property type="protein sequence ID" value="MBE1610477.1"/>
    <property type="molecule type" value="Genomic_DNA"/>
</dbReference>
<dbReference type="InterPro" id="IPR038507">
    <property type="entry name" value="YcnI-like_sf"/>
</dbReference>
<dbReference type="AlphaFoldDB" id="A0A927N2D5"/>
<dbReference type="CDD" id="cd08545">
    <property type="entry name" value="YcnI_like"/>
    <property type="match status" value="1"/>
</dbReference>
<protein>
    <recommendedName>
        <fullName evidence="4">YncI copper-binding domain-containing protein</fullName>
    </recommendedName>
</protein>
<feature type="compositionally biased region" description="Low complexity" evidence="1">
    <location>
        <begin position="178"/>
        <end position="208"/>
    </location>
</feature>
<feature type="region of interest" description="Disordered" evidence="1">
    <location>
        <begin position="122"/>
        <end position="145"/>
    </location>
</feature>
<feature type="chain" id="PRO_5037618384" description="YncI copper-binding domain-containing protein" evidence="3">
    <location>
        <begin position="30"/>
        <end position="257"/>
    </location>
</feature>
<evidence type="ECO:0000259" key="4">
    <source>
        <dbReference type="Pfam" id="PF07987"/>
    </source>
</evidence>
<feature type="domain" description="YncI copper-binding" evidence="4">
    <location>
        <begin position="30"/>
        <end position="174"/>
    </location>
</feature>
<keyword evidence="3" id="KW-0732">Signal</keyword>
<feature type="signal peptide" evidence="3">
    <location>
        <begin position="1"/>
        <end position="29"/>
    </location>
</feature>
<evidence type="ECO:0000313" key="6">
    <source>
        <dbReference type="Proteomes" id="UP000638648"/>
    </source>
</evidence>
<feature type="transmembrane region" description="Helical" evidence="2">
    <location>
        <begin position="228"/>
        <end position="251"/>
    </location>
</feature>
<keyword evidence="2" id="KW-0812">Transmembrane</keyword>
<reference evidence="5" key="1">
    <citation type="submission" date="2020-10" db="EMBL/GenBank/DDBJ databases">
        <title>Sequencing the genomes of 1000 actinobacteria strains.</title>
        <authorList>
            <person name="Klenk H.-P."/>
        </authorList>
    </citation>
    <scope>NUCLEOTIDE SEQUENCE</scope>
    <source>
        <strain evidence="5">DSM 45354</strain>
    </source>
</reference>
<dbReference type="RefSeq" id="WP_192753838.1">
    <property type="nucleotide sequence ID" value="NZ_BAABJL010000095.1"/>
</dbReference>
<keyword evidence="2" id="KW-1133">Transmembrane helix</keyword>
<feature type="region of interest" description="Disordered" evidence="1">
    <location>
        <begin position="178"/>
        <end position="223"/>
    </location>
</feature>
<dbReference type="InterPro" id="IPR012533">
    <property type="entry name" value="YcnI-copper_dom"/>
</dbReference>